<evidence type="ECO:0000256" key="1">
    <source>
        <dbReference type="ARBA" id="ARBA00000135"/>
    </source>
</evidence>
<evidence type="ECO:0000256" key="8">
    <source>
        <dbReference type="HAMAP-Rule" id="MF_00181"/>
    </source>
</evidence>
<comment type="similarity">
    <text evidence="3 8">Belongs to the peptidase M17 family.</text>
</comment>
<accession>A0A0C1MQX0</accession>
<protein>
    <recommendedName>
        <fullName evidence="8">Probable cytosol aminopeptidase</fullName>
        <ecNumber evidence="8">3.4.11.1</ecNumber>
    </recommendedName>
    <alternativeName>
        <fullName evidence="8">Leucine aminopeptidase</fullName>
        <shortName evidence="8">LAP</shortName>
        <ecNumber evidence="8">3.4.11.10</ecNumber>
    </alternativeName>
    <alternativeName>
        <fullName evidence="8">Leucyl aminopeptidase</fullName>
    </alternativeName>
</protein>
<dbReference type="Gene3D" id="3.40.630.10">
    <property type="entry name" value="Zn peptidases"/>
    <property type="match status" value="1"/>
</dbReference>
<dbReference type="GO" id="GO:0006508">
    <property type="term" value="P:proteolysis"/>
    <property type="evidence" value="ECO:0007669"/>
    <property type="project" value="UniProtKB-KW"/>
</dbReference>
<dbReference type="OrthoDB" id="9809354at2"/>
<feature type="active site" evidence="8">
    <location>
        <position position="360"/>
    </location>
</feature>
<comment type="catalytic activity">
    <reaction evidence="2 8">
        <text>Release of an N-terminal amino acid, preferentially leucine, but not glutamic or aspartic acids.</text>
        <dbReference type="EC" id="3.4.11.10"/>
    </reaction>
</comment>
<dbReference type="CDD" id="cd00433">
    <property type="entry name" value="Peptidase_M17"/>
    <property type="match status" value="1"/>
</dbReference>
<keyword evidence="6 8" id="KW-0378">Hydrolase</keyword>
<keyword evidence="8" id="KW-0479">Metal-binding</keyword>
<dbReference type="Gene3D" id="3.40.220.10">
    <property type="entry name" value="Leucine Aminopeptidase, subunit E, domain 1"/>
    <property type="match status" value="1"/>
</dbReference>
<feature type="active site" evidence="8">
    <location>
        <position position="286"/>
    </location>
</feature>
<dbReference type="GO" id="GO:0005737">
    <property type="term" value="C:cytoplasm"/>
    <property type="evidence" value="ECO:0007669"/>
    <property type="project" value="UniProtKB-SubCell"/>
</dbReference>
<dbReference type="InterPro" id="IPR023042">
    <property type="entry name" value="Peptidase_M17_leu_NH2_pept"/>
</dbReference>
<evidence type="ECO:0000256" key="4">
    <source>
        <dbReference type="ARBA" id="ARBA00022438"/>
    </source>
</evidence>
<gene>
    <name evidence="8" type="primary">pepA</name>
    <name evidence="11" type="ORF">JF50_14350</name>
</gene>
<name>A0A0C1MQX0_9GAMM</name>
<evidence type="ECO:0000313" key="12">
    <source>
        <dbReference type="Proteomes" id="UP000031327"/>
    </source>
</evidence>
<comment type="subcellular location">
    <subcellularLocation>
        <location evidence="8">Cytoplasm</location>
    </subcellularLocation>
</comment>
<dbReference type="EMBL" id="JWIC01000006">
    <property type="protein sequence ID" value="KID57038.1"/>
    <property type="molecule type" value="Genomic_DNA"/>
</dbReference>
<keyword evidence="5 8" id="KW-0645">Protease</keyword>
<feature type="chain" id="PRO_5002135912" description="Probable cytosol aminopeptidase" evidence="9">
    <location>
        <begin position="23"/>
        <end position="504"/>
    </location>
</feature>
<feature type="binding site" evidence="8">
    <location>
        <position position="274"/>
    </location>
    <ligand>
        <name>Mn(2+)</name>
        <dbReference type="ChEBI" id="CHEBI:29035"/>
        <label>2</label>
    </ligand>
</feature>
<proteinExistence type="inferred from homology"/>
<feature type="binding site" evidence="8">
    <location>
        <position position="358"/>
    </location>
    <ligand>
        <name>Mn(2+)</name>
        <dbReference type="ChEBI" id="CHEBI:29035"/>
        <label>1</label>
    </ligand>
</feature>
<feature type="binding site" evidence="8">
    <location>
        <position position="279"/>
    </location>
    <ligand>
        <name>Mn(2+)</name>
        <dbReference type="ChEBI" id="CHEBI:29035"/>
        <label>2</label>
    </ligand>
</feature>
<dbReference type="InterPro" id="IPR008283">
    <property type="entry name" value="Peptidase_M17_N"/>
</dbReference>
<dbReference type="NCBIfam" id="NF002077">
    <property type="entry name" value="PRK00913.2-4"/>
    <property type="match status" value="1"/>
</dbReference>
<dbReference type="PANTHER" id="PTHR11963">
    <property type="entry name" value="LEUCINE AMINOPEPTIDASE-RELATED"/>
    <property type="match status" value="1"/>
</dbReference>
<keyword evidence="9" id="KW-0732">Signal</keyword>
<dbReference type="EC" id="3.4.11.1" evidence="8"/>
<dbReference type="GO" id="GO:0030145">
    <property type="term" value="F:manganese ion binding"/>
    <property type="evidence" value="ECO:0007669"/>
    <property type="project" value="UniProtKB-UniRule"/>
</dbReference>
<evidence type="ECO:0000256" key="7">
    <source>
        <dbReference type="ARBA" id="ARBA00023211"/>
    </source>
</evidence>
<dbReference type="SUPFAM" id="SSF53187">
    <property type="entry name" value="Zn-dependent exopeptidases"/>
    <property type="match status" value="1"/>
</dbReference>
<keyword evidence="8" id="KW-0963">Cytoplasm</keyword>
<comment type="catalytic activity">
    <reaction evidence="1 8">
        <text>Release of an N-terminal amino acid, Xaa-|-Yaa-, in which Xaa is preferably Leu, but may be other amino acids including Pro although not Arg or Lys, and Yaa may be Pro. Amino acid amides and methyl esters are also readily hydrolyzed, but rates on arylamides are exceedingly low.</text>
        <dbReference type="EC" id="3.4.11.1"/>
    </reaction>
</comment>
<dbReference type="GO" id="GO:0070006">
    <property type="term" value="F:metalloaminopeptidase activity"/>
    <property type="evidence" value="ECO:0007669"/>
    <property type="project" value="InterPro"/>
</dbReference>
<keyword evidence="4 8" id="KW-0031">Aminopeptidase</keyword>
<dbReference type="Pfam" id="PF00883">
    <property type="entry name" value="Peptidase_M17"/>
    <property type="match status" value="1"/>
</dbReference>
<dbReference type="Proteomes" id="UP000031327">
    <property type="component" value="Unassembled WGS sequence"/>
</dbReference>
<dbReference type="RefSeq" id="WP_039610098.1">
    <property type="nucleotide sequence ID" value="NZ_JWIC01000006.1"/>
</dbReference>
<evidence type="ECO:0000313" key="11">
    <source>
        <dbReference type="EMBL" id="KID57038.1"/>
    </source>
</evidence>
<evidence type="ECO:0000256" key="2">
    <source>
        <dbReference type="ARBA" id="ARBA00000967"/>
    </source>
</evidence>
<dbReference type="PRINTS" id="PR00481">
    <property type="entry name" value="LAMNOPPTDASE"/>
</dbReference>
<feature type="binding site" evidence="8">
    <location>
        <position position="358"/>
    </location>
    <ligand>
        <name>Mn(2+)</name>
        <dbReference type="ChEBI" id="CHEBI:29035"/>
        <label>2</label>
    </ligand>
</feature>
<feature type="domain" description="Cytosol aminopeptidase" evidence="10">
    <location>
        <begin position="354"/>
        <end position="361"/>
    </location>
</feature>
<feature type="binding site" evidence="8">
    <location>
        <position position="297"/>
    </location>
    <ligand>
        <name>Mn(2+)</name>
        <dbReference type="ChEBI" id="CHEBI:29035"/>
        <label>2</label>
    </ligand>
</feature>
<feature type="binding site" evidence="8">
    <location>
        <position position="279"/>
    </location>
    <ligand>
        <name>Mn(2+)</name>
        <dbReference type="ChEBI" id="CHEBI:29035"/>
        <label>1</label>
    </ligand>
</feature>
<evidence type="ECO:0000259" key="10">
    <source>
        <dbReference type="PROSITE" id="PS00631"/>
    </source>
</evidence>
<dbReference type="InterPro" id="IPR000819">
    <property type="entry name" value="Peptidase_M17_C"/>
</dbReference>
<evidence type="ECO:0000256" key="5">
    <source>
        <dbReference type="ARBA" id="ARBA00022670"/>
    </source>
</evidence>
<dbReference type="EC" id="3.4.11.10" evidence="8"/>
<comment type="cofactor">
    <cofactor evidence="8">
        <name>Mn(2+)</name>
        <dbReference type="ChEBI" id="CHEBI:29035"/>
    </cofactor>
    <text evidence="8">Binds 2 manganese ions per subunit.</text>
</comment>
<feature type="binding site" evidence="8">
    <location>
        <position position="356"/>
    </location>
    <ligand>
        <name>Mn(2+)</name>
        <dbReference type="ChEBI" id="CHEBI:29035"/>
        <label>1</label>
    </ligand>
</feature>
<evidence type="ECO:0000256" key="9">
    <source>
        <dbReference type="SAM" id="SignalP"/>
    </source>
</evidence>
<feature type="signal peptide" evidence="9">
    <location>
        <begin position="1"/>
        <end position="22"/>
    </location>
</feature>
<comment type="function">
    <text evidence="8">Presumably involved in the processing and regular turnover of intracellular proteins. Catalyzes the removal of unsubstituted N-terminal amino acids from various peptides.</text>
</comment>
<sequence length="504" mass="54190">MSFISRLSAIAVALGTSISVNAADIQFTSTLDNADSLVVFKTEDKKAAFKFLDKPTRAQLNRALESEDFQGKFGKTVEVLAPVSSDYKRIIVVGLGKEDELNASKMTKIGGNLHAKLEDKKSASVAVAFEDFDGEINNSQLAAQLAHGINLRDHTFEVYKKEPNNFKVSYSIDVDSKRKAAKEYITLEHIQSGVFLARDLTSEIASEMTPVDFAQAAKELEQYGVEVKVLEPAEIKELGMGALEAVGRGSAQGSRLVIAHYKGNNDTPIALVGKGITFDSGGYNVKTGKSIALMKVDMAGAAAVLGTVQAMAKAKADVNVVAVMPMAANMVSENSFAPGDVLRTAEGLSVEVLNTDAEGRLILSDALWYAREFYKPEIMIDLATLTGSKIRAVGNDYSAIFSEDDELVKEFTIAGQTVNEQVWRLPLGYKDALKSDIADMTNVGSYGPGATTAATFLQQFVGDTRWVHLDIAGNAISKKTKDEVPAGGTGYGVRILSEWLLSGN</sequence>
<organism evidence="11 12">
    <name type="scientific">Pseudoalteromonas luteoviolacea</name>
    <dbReference type="NCBI Taxonomy" id="43657"/>
    <lineage>
        <taxon>Bacteria</taxon>
        <taxon>Pseudomonadati</taxon>
        <taxon>Pseudomonadota</taxon>
        <taxon>Gammaproteobacteria</taxon>
        <taxon>Alteromonadales</taxon>
        <taxon>Pseudoalteromonadaceae</taxon>
        <taxon>Pseudoalteromonas</taxon>
    </lineage>
</organism>
<dbReference type="PROSITE" id="PS00631">
    <property type="entry name" value="CYTOSOL_AP"/>
    <property type="match status" value="1"/>
</dbReference>
<dbReference type="Pfam" id="PF02789">
    <property type="entry name" value="Peptidase_M17_N"/>
    <property type="match status" value="1"/>
</dbReference>
<dbReference type="AlphaFoldDB" id="A0A0C1MQX0"/>
<dbReference type="HAMAP" id="MF_00181">
    <property type="entry name" value="Cytosol_peptidase_M17"/>
    <property type="match status" value="1"/>
</dbReference>
<dbReference type="SUPFAM" id="SSF52949">
    <property type="entry name" value="Macro domain-like"/>
    <property type="match status" value="1"/>
</dbReference>
<comment type="caution">
    <text evidence="11">The sequence shown here is derived from an EMBL/GenBank/DDBJ whole genome shotgun (WGS) entry which is preliminary data.</text>
</comment>
<dbReference type="InterPro" id="IPR011356">
    <property type="entry name" value="Leucine_aapep/pepB"/>
</dbReference>
<reference evidence="11 12" key="1">
    <citation type="submission" date="2014-12" db="EMBL/GenBank/DDBJ databases">
        <title>Draft Genome Sequence of Pseudoalteromonas luteoviolacea HI1.</title>
        <authorList>
            <person name="Asahina A.Y."/>
            <person name="Hadfield M.G."/>
        </authorList>
    </citation>
    <scope>NUCLEOTIDE SEQUENCE [LARGE SCALE GENOMIC DNA]</scope>
    <source>
        <strain evidence="11 12">HI1</strain>
    </source>
</reference>
<dbReference type="PANTHER" id="PTHR11963:SF23">
    <property type="entry name" value="CYTOSOL AMINOPEPTIDASE"/>
    <property type="match status" value="1"/>
</dbReference>
<dbReference type="InterPro" id="IPR043472">
    <property type="entry name" value="Macro_dom-like"/>
</dbReference>
<evidence type="ECO:0000256" key="3">
    <source>
        <dbReference type="ARBA" id="ARBA00009528"/>
    </source>
</evidence>
<evidence type="ECO:0000256" key="6">
    <source>
        <dbReference type="ARBA" id="ARBA00022801"/>
    </source>
</evidence>
<keyword evidence="7 8" id="KW-0464">Manganese</keyword>